<name>A0A7S7YEX7_9VIRU</name>
<keyword evidence="3" id="KW-1185">Reference proteome</keyword>
<dbReference type="GO" id="GO:0004722">
    <property type="term" value="F:protein serine/threonine phosphatase activity"/>
    <property type="evidence" value="ECO:0007669"/>
    <property type="project" value="InterPro"/>
</dbReference>
<proteinExistence type="predicted"/>
<dbReference type="Gene3D" id="3.60.40.10">
    <property type="entry name" value="PPM-type phosphatase domain"/>
    <property type="match status" value="1"/>
</dbReference>
<evidence type="ECO:0000259" key="1">
    <source>
        <dbReference type="PROSITE" id="PS51746"/>
    </source>
</evidence>
<organism evidence="2 3">
    <name type="scientific">Medusavirus stheno T3</name>
    <dbReference type="NCBI Taxonomy" id="3069717"/>
    <lineage>
        <taxon>Viruses</taxon>
        <taxon>Varidnaviria</taxon>
        <taxon>Bamfordvirae</taxon>
        <taxon>Nucleocytoviricota</taxon>
        <taxon>Megaviricetes</taxon>
        <taxon>Mamonoviridae</taxon>
        <taxon>Medusavirus</taxon>
        <taxon>Medusavirus sthenus</taxon>
    </lineage>
</organism>
<dbReference type="PROSITE" id="PS51746">
    <property type="entry name" value="PPM_2"/>
    <property type="match status" value="1"/>
</dbReference>
<sequence>MKRMAPSISAAEVGPGGERRGLDGNAWVVCRYRKPAGGRALRWQRKDRHPETTVAKTLAVASTFLNKPSAFSEILDACDSRRLRAPEQRSVQRLSPSRNLYGHCTEKGRRPYQEDRHFAVAWTDSDGRRNHAVAVLDGHGGDATSQLAAEMLPGIIAAQVDGIDLSLPANVARINSRIIKAFWLFHAHAHADPGRRHVTTGTTATVCLWKSESNVVWCAYVGDSEALLTIGPDHPDYCRPIELTPQTHKVARDAQETKRIRKMGAYFYNDESYVSIGRDGSGLAITRSLGDVDSWKGSNPATVKVTDYVVSPVPYVVRAEMPHPQSTVVIASDGLWDYMKLTEACAMVSAHDGRSLNELACAMARASLDRGSRDNVTVLVFRPRDFE</sequence>
<accession>A0A7S7YEX7</accession>
<dbReference type="Proteomes" id="UP001162098">
    <property type="component" value="Segment"/>
</dbReference>
<evidence type="ECO:0000313" key="3">
    <source>
        <dbReference type="Proteomes" id="UP001162098"/>
    </source>
</evidence>
<dbReference type="CDD" id="cd00143">
    <property type="entry name" value="PP2Cc"/>
    <property type="match status" value="1"/>
</dbReference>
<dbReference type="InterPro" id="IPR015655">
    <property type="entry name" value="PP2C"/>
</dbReference>
<dbReference type="PANTHER" id="PTHR47992">
    <property type="entry name" value="PROTEIN PHOSPHATASE"/>
    <property type="match status" value="1"/>
</dbReference>
<dbReference type="InterPro" id="IPR036457">
    <property type="entry name" value="PPM-type-like_dom_sf"/>
</dbReference>
<feature type="domain" description="PPM-type phosphatase" evidence="1">
    <location>
        <begin position="100"/>
        <end position="383"/>
    </location>
</feature>
<dbReference type="SMART" id="SM00332">
    <property type="entry name" value="PP2Cc"/>
    <property type="match status" value="1"/>
</dbReference>
<protein>
    <submittedName>
        <fullName evidence="2">Protein phosphatase 2C</fullName>
    </submittedName>
</protein>
<evidence type="ECO:0000313" key="2">
    <source>
        <dbReference type="EMBL" id="QPB44548.1"/>
    </source>
</evidence>
<dbReference type="KEGG" id="vg:80543744"/>
<dbReference type="Pfam" id="PF00481">
    <property type="entry name" value="PP2C"/>
    <property type="match status" value="1"/>
</dbReference>
<dbReference type="SUPFAM" id="SSF81606">
    <property type="entry name" value="PP2C-like"/>
    <property type="match status" value="1"/>
</dbReference>
<dbReference type="EMBL" id="MW018138">
    <property type="protein sequence ID" value="QPB44548.1"/>
    <property type="molecule type" value="Genomic_DNA"/>
</dbReference>
<reference evidence="2 3" key="1">
    <citation type="submission" date="2020-09" db="EMBL/GenBank/DDBJ databases">
        <authorList>
            <person name="Zhang R."/>
            <person name="Garcia K."/>
            <person name="Ogata H."/>
        </authorList>
    </citation>
    <scope>NUCLEOTIDE SEQUENCE [LARGE SCALE GENOMIC DNA]</scope>
    <source>
        <strain evidence="3">stheno</strain>
    </source>
</reference>
<dbReference type="InterPro" id="IPR001932">
    <property type="entry name" value="PPM-type_phosphatase-like_dom"/>
</dbReference>